<feature type="active site" description="Proton acceptor" evidence="2">
    <location>
        <position position="257"/>
    </location>
</feature>
<evidence type="ECO:0000313" key="5">
    <source>
        <dbReference type="Proteomes" id="UP000602510"/>
    </source>
</evidence>
<dbReference type="PANTHER" id="PTHR12406:SF42">
    <property type="entry name" value="PNPLA DOMAIN-CONTAINING PROTEIN"/>
    <property type="match status" value="1"/>
</dbReference>
<dbReference type="SUPFAM" id="SSF52151">
    <property type="entry name" value="FabD/lysophospholipase-like"/>
    <property type="match status" value="1"/>
</dbReference>
<gene>
    <name evidence="4" type="ORF">GN244_ATG08429</name>
</gene>
<dbReference type="InterPro" id="IPR002641">
    <property type="entry name" value="PNPLA_dom"/>
</dbReference>
<keyword evidence="2" id="KW-0442">Lipid degradation</keyword>
<keyword evidence="2" id="KW-0378">Hydrolase</keyword>
<dbReference type="InterPro" id="IPR016035">
    <property type="entry name" value="Acyl_Trfase/lysoPLipase"/>
</dbReference>
<dbReference type="GO" id="GO:0055088">
    <property type="term" value="P:lipid homeostasis"/>
    <property type="evidence" value="ECO:0007669"/>
    <property type="project" value="TreeGrafter"/>
</dbReference>
<dbReference type="AlphaFoldDB" id="A0A833WEN9"/>
<dbReference type="Pfam" id="PF01734">
    <property type="entry name" value="Patatin"/>
    <property type="match status" value="1"/>
</dbReference>
<dbReference type="GO" id="GO:0016020">
    <property type="term" value="C:membrane"/>
    <property type="evidence" value="ECO:0007669"/>
    <property type="project" value="TreeGrafter"/>
</dbReference>
<keyword evidence="1 2" id="KW-0443">Lipid metabolism</keyword>
<comment type="caution">
    <text evidence="4">The sequence shown here is derived from an EMBL/GenBank/DDBJ whole genome shotgun (WGS) entry which is preliminary data.</text>
</comment>
<dbReference type="GO" id="GO:0004806">
    <property type="term" value="F:triacylglycerol lipase activity"/>
    <property type="evidence" value="ECO:0007669"/>
    <property type="project" value="TreeGrafter"/>
</dbReference>
<name>A0A833WEN9_PHYIN</name>
<feature type="active site" description="Nucleophile" evidence="2">
    <location>
        <position position="142"/>
    </location>
</feature>
<proteinExistence type="predicted"/>
<evidence type="ECO:0000256" key="1">
    <source>
        <dbReference type="ARBA" id="ARBA00023098"/>
    </source>
</evidence>
<dbReference type="PANTHER" id="PTHR12406">
    <property type="entry name" value="CALCIUM-INDEPENDENT PHOSPHOLIPASE A2 IPLA2 -RELATED"/>
    <property type="match status" value="1"/>
</dbReference>
<dbReference type="Gene3D" id="3.40.1090.10">
    <property type="entry name" value="Cytosolic phospholipase A2 catalytic domain"/>
    <property type="match status" value="1"/>
</dbReference>
<keyword evidence="5" id="KW-1185">Reference proteome</keyword>
<dbReference type="Proteomes" id="UP000602510">
    <property type="component" value="Unassembled WGS sequence"/>
</dbReference>
<evidence type="ECO:0000313" key="4">
    <source>
        <dbReference type="EMBL" id="KAF4039423.1"/>
    </source>
</evidence>
<comment type="caution">
    <text evidence="2">Lacks conserved residue(s) required for the propagation of feature annotation.</text>
</comment>
<dbReference type="PROSITE" id="PS51635">
    <property type="entry name" value="PNPLA"/>
    <property type="match status" value="1"/>
</dbReference>
<accession>A0A833WEN9</accession>
<dbReference type="InterPro" id="IPR033562">
    <property type="entry name" value="PLPL"/>
</dbReference>
<dbReference type="GO" id="GO:0005737">
    <property type="term" value="C:cytoplasm"/>
    <property type="evidence" value="ECO:0007669"/>
    <property type="project" value="TreeGrafter"/>
</dbReference>
<organism evidence="4 5">
    <name type="scientific">Phytophthora infestans</name>
    <name type="common">Potato late blight agent</name>
    <name type="synonym">Botrytis infestans</name>
    <dbReference type="NCBI Taxonomy" id="4787"/>
    <lineage>
        <taxon>Eukaryota</taxon>
        <taxon>Sar</taxon>
        <taxon>Stramenopiles</taxon>
        <taxon>Oomycota</taxon>
        <taxon>Peronosporomycetes</taxon>
        <taxon>Peronosporales</taxon>
        <taxon>Peronosporaceae</taxon>
        <taxon>Phytophthora</taxon>
    </lineage>
</organism>
<feature type="domain" description="PNPLA" evidence="3">
    <location>
        <begin position="108"/>
        <end position="270"/>
    </location>
</feature>
<evidence type="ECO:0000259" key="3">
    <source>
        <dbReference type="PROSITE" id="PS51635"/>
    </source>
</evidence>
<reference evidence="4" key="1">
    <citation type="submission" date="2020-04" db="EMBL/GenBank/DDBJ databases">
        <title>Hybrid Assembly of Korean Phytophthora infestans isolates.</title>
        <authorList>
            <person name="Prokchorchik M."/>
            <person name="Lee Y."/>
            <person name="Seo J."/>
            <person name="Cho J.-H."/>
            <person name="Park Y.-E."/>
            <person name="Jang D.-C."/>
            <person name="Im J.-S."/>
            <person name="Choi J.-G."/>
            <person name="Park H.-J."/>
            <person name="Lee G.-B."/>
            <person name="Lee Y.-G."/>
            <person name="Hong S.-Y."/>
            <person name="Cho K."/>
            <person name="Sohn K.H."/>
        </authorList>
    </citation>
    <scope>NUCLEOTIDE SEQUENCE</scope>
    <source>
        <strain evidence="4">KR_1_A1</strain>
    </source>
</reference>
<evidence type="ECO:0000256" key="2">
    <source>
        <dbReference type="PROSITE-ProRule" id="PRU01161"/>
    </source>
</evidence>
<dbReference type="GO" id="GO:0019433">
    <property type="term" value="P:triglyceride catabolic process"/>
    <property type="evidence" value="ECO:0007669"/>
    <property type="project" value="TreeGrafter"/>
</dbReference>
<sequence length="510" mass="57939">MLNRSQASLANFPLRKQLESTSKHNAQYLRRPIEGPTKGCIKIFFRPRRARRRSILRWRRTERDLLPKLPQWSRHSLLIESRRCRSVAEIRPPPQLSTSKSNDDALHFSFSGGGWLMVYMYGVCKALREQKVDDNAKFIGTSAGCLSIVSLVLNSDFDKICDFVVNDYVPSAHASWKGPFKMRDYLIDAITRHGNVSDMDKLQGKVTVVYTSLSAWVTRRVSHFKNPLHLLQTMVASCCATPLVGFPFMHEGEYVIDGGLLDNQPLFADDICTITVTPNIFANADIRPSRYVPPWWSMYPPSPRDMQWLFDLGYEDGLSWCKREGLPGSESITVPTKAAEYDGEWKTVIGQMVGYKLIEDVVLAAAELLLLSEDSITCNFVRLEILLWKLVAILAAVLDRMTVLWAVLAVNGLLVLVLLDQHYTIEFILVLGGHLTLALVKVKNVCMHVHSWEKWRVLQGAVLATEKQGRFIKHGLTPMQHELLTESIDWEACWCRWINGVRPGTNISQK</sequence>
<dbReference type="EMBL" id="WSZM01000175">
    <property type="protein sequence ID" value="KAF4039423.1"/>
    <property type="molecule type" value="Genomic_DNA"/>
</dbReference>
<feature type="short sequence motif" description="DGA/G" evidence="2">
    <location>
        <begin position="257"/>
        <end position="259"/>
    </location>
</feature>
<dbReference type="GO" id="GO:0005811">
    <property type="term" value="C:lipid droplet"/>
    <property type="evidence" value="ECO:0007669"/>
    <property type="project" value="TreeGrafter"/>
</dbReference>
<protein>
    <recommendedName>
        <fullName evidence="3">PNPLA domain-containing protein</fullName>
    </recommendedName>
</protein>
<feature type="short sequence motif" description="GXSXG" evidence="2">
    <location>
        <begin position="140"/>
        <end position="144"/>
    </location>
</feature>